<dbReference type="InterPro" id="IPR007523">
    <property type="entry name" value="NDUFAF3/AAMDC"/>
</dbReference>
<dbReference type="InterPro" id="IPR036748">
    <property type="entry name" value="MTH938-like_sf"/>
</dbReference>
<dbReference type="SUPFAM" id="SSF64076">
    <property type="entry name" value="MTH938-like"/>
    <property type="match status" value="1"/>
</dbReference>
<gene>
    <name evidence="1" type="ORF">AYI69_g469</name>
</gene>
<dbReference type="AlphaFoldDB" id="A0A1R1YT02"/>
<dbReference type="GO" id="GO:0032981">
    <property type="term" value="P:mitochondrial respiratory chain complex I assembly"/>
    <property type="evidence" value="ECO:0007669"/>
    <property type="project" value="TreeGrafter"/>
</dbReference>
<keyword evidence="2" id="KW-1185">Reference proteome</keyword>
<dbReference type="PANTHER" id="PTHR21192">
    <property type="entry name" value="NUCLEAR PROTEIN E3-3"/>
    <property type="match status" value="1"/>
</dbReference>
<dbReference type="Pfam" id="PF04430">
    <property type="entry name" value="DUF498"/>
    <property type="match status" value="1"/>
</dbReference>
<name>A0A1R1YT02_9FUNG</name>
<dbReference type="Gene3D" id="3.40.1230.10">
    <property type="entry name" value="MTH938-like"/>
    <property type="match status" value="1"/>
</dbReference>
<evidence type="ECO:0000313" key="1">
    <source>
        <dbReference type="EMBL" id="OMJ30000.1"/>
    </source>
</evidence>
<dbReference type="Proteomes" id="UP000187429">
    <property type="component" value="Unassembled WGS sequence"/>
</dbReference>
<organism evidence="1 2">
    <name type="scientific">Smittium culicis</name>
    <dbReference type="NCBI Taxonomy" id="133412"/>
    <lineage>
        <taxon>Eukaryota</taxon>
        <taxon>Fungi</taxon>
        <taxon>Fungi incertae sedis</taxon>
        <taxon>Zoopagomycota</taxon>
        <taxon>Kickxellomycotina</taxon>
        <taxon>Harpellomycetes</taxon>
        <taxon>Harpellales</taxon>
        <taxon>Legeriomycetaceae</taxon>
        <taxon>Smittium</taxon>
    </lineage>
</organism>
<dbReference type="PANTHER" id="PTHR21192:SF2">
    <property type="entry name" value="NADH DEHYDROGENASE [UBIQUINONE] 1 ALPHA SUBCOMPLEX ASSEMBLY FACTOR 3"/>
    <property type="match status" value="1"/>
</dbReference>
<keyword evidence="1" id="KW-0830">Ubiquinone</keyword>
<protein>
    <submittedName>
        <fullName evidence="1">NADH dehydrogenase [ubiquinone] 1 alpha subcomplex assembly factor 3</fullName>
    </submittedName>
</protein>
<evidence type="ECO:0000313" key="2">
    <source>
        <dbReference type="Proteomes" id="UP000187429"/>
    </source>
</evidence>
<dbReference type="OrthoDB" id="20681at2759"/>
<dbReference type="GO" id="GO:0005743">
    <property type="term" value="C:mitochondrial inner membrane"/>
    <property type="evidence" value="ECO:0007669"/>
    <property type="project" value="TreeGrafter"/>
</dbReference>
<sequence>MYRSIYKPTKITASISTRPVQTVCAGRLQTYTKLISRAYSDGKTLANNDIPISRKIPKLSHIKNPPKGIRLEIDNNDGSKYPDTLKPVSVKPKYGGLQNMFLVDTLALSVLKDYDTSFKLSNDKVINGNVVILDNTAFEWLPRINSSDSKLKSAANDTANINTTERTDSASKIPLMVTPTVSNSGSQNLDLFTFGSEGNKNSFSNDMFRILELVSPKPEIMILGTGKKQRLLKPSVRDYIIKLGIKLEVSTTKNACGTYNVLLEEGRKVTLFALSNNI</sequence>
<proteinExistence type="predicted"/>
<reference evidence="2" key="1">
    <citation type="submission" date="2017-01" db="EMBL/GenBank/DDBJ databases">
        <authorList>
            <person name="Wang Y."/>
            <person name="White M."/>
            <person name="Kvist S."/>
            <person name="Moncalvo J.-M."/>
        </authorList>
    </citation>
    <scope>NUCLEOTIDE SEQUENCE [LARGE SCALE GENOMIC DNA]</scope>
    <source>
        <strain evidence="2">ID-206-W2</strain>
    </source>
</reference>
<dbReference type="EMBL" id="LSSM01000111">
    <property type="protein sequence ID" value="OMJ30000.1"/>
    <property type="molecule type" value="Genomic_DNA"/>
</dbReference>
<accession>A0A1R1YT02</accession>
<comment type="caution">
    <text evidence="1">The sequence shown here is derived from an EMBL/GenBank/DDBJ whole genome shotgun (WGS) entry which is preliminary data.</text>
</comment>